<reference evidence="1" key="1">
    <citation type="submission" date="2021-06" db="EMBL/GenBank/DDBJ databases">
        <authorList>
            <person name="Kallberg Y."/>
            <person name="Tangrot J."/>
            <person name="Rosling A."/>
        </authorList>
    </citation>
    <scope>NUCLEOTIDE SEQUENCE</scope>
    <source>
        <strain evidence="1">MA461A</strain>
    </source>
</reference>
<evidence type="ECO:0000313" key="2">
    <source>
        <dbReference type="Proteomes" id="UP000789920"/>
    </source>
</evidence>
<evidence type="ECO:0000313" key="1">
    <source>
        <dbReference type="EMBL" id="CAG8543875.1"/>
    </source>
</evidence>
<proteinExistence type="predicted"/>
<organism evidence="1 2">
    <name type="scientific">Racocetra persica</name>
    <dbReference type="NCBI Taxonomy" id="160502"/>
    <lineage>
        <taxon>Eukaryota</taxon>
        <taxon>Fungi</taxon>
        <taxon>Fungi incertae sedis</taxon>
        <taxon>Mucoromycota</taxon>
        <taxon>Glomeromycotina</taxon>
        <taxon>Glomeromycetes</taxon>
        <taxon>Diversisporales</taxon>
        <taxon>Gigasporaceae</taxon>
        <taxon>Racocetra</taxon>
    </lineage>
</organism>
<comment type="caution">
    <text evidence="1">The sequence shown here is derived from an EMBL/GenBank/DDBJ whole genome shotgun (WGS) entry which is preliminary data.</text>
</comment>
<gene>
    <name evidence="1" type="ORF">RPERSI_LOCUS3670</name>
</gene>
<dbReference type="Proteomes" id="UP000789920">
    <property type="component" value="Unassembled WGS sequence"/>
</dbReference>
<keyword evidence="2" id="KW-1185">Reference proteome</keyword>
<sequence>CGLEIAQLENIFDKDEDDEFDEFDELWQGEAKIFIDFFHDDKIGTTSIKFKDPEFQLNSGAKISNNLIVNYNKDDQPVIYDIHRYLKEVKKEDWKSKELCNDSPKNIEPWLLNEKARSALYSLYLNEPKKQLLLIGNHTIQVWYNYDLEKEKSLEFIYVPISHSSSHRNISTDMKVLFVYEYLSQINVNKLYIEDKIGKFKMEITKRNTSKFEIFDKTKALDDADSNETVEIKMEDENDLMSVAKYACCALKYFSVYKKFEHLFLNDVEKKKFDNIIEQTRKIIWRFIKLHPTTWRLLDIHYDLMSILIDAKEYDLVNGILSFSELVHIPHSFNTIRNALSDHTMLKLLLEYYSNNAINNIGWMNTVVDIIPELYKEEENDNKSSKDVEEKKLSKSCKEKIENIVSKLSNIYKETMENIVSKLFKSSKKDIENIVSKLFKSRKEKTEKEREYYAQKLFSHPCFWKKKLDIFSFDFLEISPKLDGLLKVFIPITQLVPQDTELDLQEIEADKISSDKIDEIRMVPLPNFTTTKMLPDVSAIKNIRERRRIFRNILIFPAISSKYYVEGNCSPFNKIIKDDDFYNVLSENPSMNAVMNWMWFILLGYSYYVGLVDSSESDNPFSSFFGSILAVYNWSSISFAAWNSWPLTLIGVFGSLLFVLVLQNVIITFMGEAVSDAVKSSTSIYKYQVDYIHDFALYERALNANEIDFRFKDKLRAKYICFKDDPSITKSLEEKFEKMNSKSSSKKIPEYGYENLSDENCKFIWEQEKEKIKGKDFWFIED</sequence>
<accession>A0ACA9LSY1</accession>
<protein>
    <submittedName>
        <fullName evidence="1">16512_t:CDS:1</fullName>
    </submittedName>
</protein>
<name>A0ACA9LSY1_9GLOM</name>
<feature type="non-terminal residue" evidence="1">
    <location>
        <position position="1"/>
    </location>
</feature>
<dbReference type="EMBL" id="CAJVQC010004690">
    <property type="protein sequence ID" value="CAG8543875.1"/>
    <property type="molecule type" value="Genomic_DNA"/>
</dbReference>